<evidence type="ECO:0000313" key="5">
    <source>
        <dbReference type="Proteomes" id="UP001430193"/>
    </source>
</evidence>
<feature type="chain" id="PRO_5045716759" evidence="1">
    <location>
        <begin position="25"/>
        <end position="664"/>
    </location>
</feature>
<evidence type="ECO:0000259" key="2">
    <source>
        <dbReference type="Pfam" id="PF21152"/>
    </source>
</evidence>
<evidence type="ECO:0000313" key="4">
    <source>
        <dbReference type="EMBL" id="MBM7129635.1"/>
    </source>
</evidence>
<dbReference type="GO" id="GO:0016787">
    <property type="term" value="F:hydrolase activity"/>
    <property type="evidence" value="ECO:0007669"/>
    <property type="project" value="UniProtKB-KW"/>
</dbReference>
<feature type="signal peptide" evidence="1">
    <location>
        <begin position="1"/>
        <end position="24"/>
    </location>
</feature>
<protein>
    <submittedName>
        <fullName evidence="4">Glycoside hydrolase</fullName>
    </submittedName>
</protein>
<evidence type="ECO:0000259" key="3">
    <source>
        <dbReference type="Pfam" id="PF22422"/>
    </source>
</evidence>
<dbReference type="InterPro" id="IPR001661">
    <property type="entry name" value="Glyco_hydro_37"/>
</dbReference>
<sequence length="664" mass="73177">MHALKKTSLFAFAVLLGAARIAGAQDDARYYDVLDLHGAPASPDDRSFNIFFDAGAWQGYSLPPVGDRATGFIGPFVHSLGDGQWVGTRFAQLVLSDAATHQAIALAPVESHAAPGYLVRRFSTPRLKVSQIFFFANSWHALAQVTLTASQAQDVDLGVEGRIFSSPSTRLAANGGEVVQTFTKAPSVLTTSLQTGGLGASHVTLSAVGYRIDLDKPLHLAANQSVTVYIDQTLVYDPRTDKPAAVDDTTAWQHNRERWAGYLHGVSNSHLAGVPEETAQRIAVKAMITLLGNWRAARGDLHHDGVIPSYSNPDFNGFWAWDSWKHAAALATFAPDLARDQIRAMFDYQAADGMVPDCIYLDKSNDNWRDSKPPLATWATLAVYRATGDKAFLGEMYDKLVRYHRWWFAKRDHAHDGLAEFGATDGTAIAAKWESGMDNAVRFDDIRMLKNGEGAWSMDQESADLNAYLYREKLDLAEIAQVLGKTDDHAHWLQQAAAMKQLIQTRLFDPAHGYFFDRKLDGGAFVRVYGSDGWAPLWAGAASAEQAKAVMQVMTDPQKFATFLPFPTLARDDTHFSPIKGYWRGPVWLDQAYFGVVALRNYGYASQADAMARDLLMHAKGLSEQAPTYENYDPLTGQGYQSRNFSWAAASYLMLLQGQGATKQ</sequence>
<gene>
    <name evidence="4" type="ORF">ISS99_08870</name>
</gene>
<dbReference type="Pfam" id="PF22422">
    <property type="entry name" value="MGH1-like_GH"/>
    <property type="match status" value="1"/>
</dbReference>
<dbReference type="InterPro" id="IPR012341">
    <property type="entry name" value="6hp_glycosidase-like_sf"/>
</dbReference>
<dbReference type="Gene3D" id="1.50.10.10">
    <property type="match status" value="1"/>
</dbReference>
<dbReference type="Pfam" id="PF21152">
    <property type="entry name" value="YgjK_N"/>
    <property type="match status" value="1"/>
</dbReference>
<dbReference type="InterPro" id="IPR048450">
    <property type="entry name" value="YgjK_N"/>
</dbReference>
<comment type="caution">
    <text evidence="4">The sequence shown here is derived from an EMBL/GenBank/DDBJ whole genome shotgun (WGS) entry which is preliminary data.</text>
</comment>
<dbReference type="Gene3D" id="2.70.98.50">
    <property type="entry name" value="putative glycoside hydrolase family protein from bacillus halodurans"/>
    <property type="match status" value="1"/>
</dbReference>
<dbReference type="InterPro" id="IPR008928">
    <property type="entry name" value="6-hairpin_glycosidase_sf"/>
</dbReference>
<evidence type="ECO:0000256" key="1">
    <source>
        <dbReference type="SAM" id="SignalP"/>
    </source>
</evidence>
<dbReference type="PANTHER" id="PTHR23403">
    <property type="entry name" value="TREHALASE"/>
    <property type="match status" value="1"/>
</dbReference>
<feature type="domain" description="Mannosylglycerate hydrolase MGH1-like glycoside hydrolase" evidence="3">
    <location>
        <begin position="318"/>
        <end position="647"/>
    </location>
</feature>
<proteinExistence type="predicted"/>
<dbReference type="PANTHER" id="PTHR23403:SF1">
    <property type="entry name" value="TREHALASE"/>
    <property type="match status" value="1"/>
</dbReference>
<reference evidence="4" key="1">
    <citation type="submission" date="2020-10" db="EMBL/GenBank/DDBJ databases">
        <title>Phylogeny of dyella-like bacteria.</title>
        <authorList>
            <person name="Fu J."/>
        </authorList>
    </citation>
    <scope>NUCLEOTIDE SEQUENCE</scope>
    <source>
        <strain evidence="4">DHON07</strain>
    </source>
</reference>
<feature type="domain" description="Glucosidase YgjK N-terminal" evidence="2">
    <location>
        <begin position="44"/>
        <end position="166"/>
    </location>
</feature>
<dbReference type="Proteomes" id="UP001430193">
    <property type="component" value="Unassembled WGS sequence"/>
</dbReference>
<accession>A0ABS2KF10</accession>
<keyword evidence="1" id="KW-0732">Signal</keyword>
<dbReference type="SUPFAM" id="SSF48208">
    <property type="entry name" value="Six-hairpin glycosidases"/>
    <property type="match status" value="1"/>
</dbReference>
<name>A0ABS2KF10_9GAMM</name>
<dbReference type="EMBL" id="JADIKF010000038">
    <property type="protein sequence ID" value="MBM7129635.1"/>
    <property type="molecule type" value="Genomic_DNA"/>
</dbReference>
<dbReference type="RefSeq" id="WP_204631251.1">
    <property type="nucleotide sequence ID" value="NZ_BSOC01000003.1"/>
</dbReference>
<dbReference type="InterPro" id="IPR054491">
    <property type="entry name" value="MGH1-like_GH"/>
</dbReference>
<organism evidence="4 5">
    <name type="scientific">Dyella mobilis</name>
    <dbReference type="NCBI Taxonomy" id="1849582"/>
    <lineage>
        <taxon>Bacteria</taxon>
        <taxon>Pseudomonadati</taxon>
        <taxon>Pseudomonadota</taxon>
        <taxon>Gammaproteobacteria</taxon>
        <taxon>Lysobacterales</taxon>
        <taxon>Rhodanobacteraceae</taxon>
        <taxon>Dyella</taxon>
    </lineage>
</organism>
<keyword evidence="5" id="KW-1185">Reference proteome</keyword>
<keyword evidence="4" id="KW-0378">Hydrolase</keyword>